<feature type="compositionally biased region" description="Polar residues" evidence="1">
    <location>
        <begin position="190"/>
        <end position="199"/>
    </location>
</feature>
<feature type="compositionally biased region" description="Polar residues" evidence="1">
    <location>
        <begin position="153"/>
        <end position="164"/>
    </location>
</feature>
<dbReference type="EMBL" id="MPUH01000414">
    <property type="protein sequence ID" value="OMJ80664.1"/>
    <property type="molecule type" value="Genomic_DNA"/>
</dbReference>
<accession>A0A1R2BV69</accession>
<evidence type="ECO:0000313" key="2">
    <source>
        <dbReference type="EMBL" id="OMJ80664.1"/>
    </source>
</evidence>
<name>A0A1R2BV69_9CILI</name>
<feature type="region of interest" description="Disordered" evidence="1">
    <location>
        <begin position="1"/>
        <end position="20"/>
    </location>
</feature>
<sequence>MSKKTYRRPQMFTKDSRPETNISSIENTFLNETSFNSDVDIEIRQEIEKKFKKSTVNAKYVFPRKDLSEPKPKKTPVKPRTTSKPKLLMEKSLPTMHKATKSTQDSTGLLTKLMTLKKMHRVTSSIKKLKDMKITINKPGRTTPANMIYHNRASSQNGNRSKTPVFSRKETSLESATRHHRTKSNKKTYCENNNTQGKTVSKKPGHVYTASMESVIPMYLIFNNNKIMGCDFSVGTKEKFIEEVSDLQEIEVKIDKKHKRICYLIDEFRNIVSPEVKIENIREQLVSQLVKLQDMMKEVKEIKERSSSDSLSMSRSFESIIKRPPKPENIVVPQEIPRKNSALSTNLKESVKSIKMPNSPGSILDDPEIMALINKNRNKLLKK</sequence>
<dbReference type="Proteomes" id="UP000187209">
    <property type="component" value="Unassembled WGS sequence"/>
</dbReference>
<comment type="caution">
    <text evidence="2">The sequence shown here is derived from an EMBL/GenBank/DDBJ whole genome shotgun (WGS) entry which is preliminary data.</text>
</comment>
<gene>
    <name evidence="2" type="ORF">SteCoe_19043</name>
</gene>
<dbReference type="AlphaFoldDB" id="A0A1R2BV69"/>
<feature type="compositionally biased region" description="Basic residues" evidence="1">
    <location>
        <begin position="73"/>
        <end position="83"/>
    </location>
</feature>
<evidence type="ECO:0000256" key="1">
    <source>
        <dbReference type="SAM" id="MobiDB-lite"/>
    </source>
</evidence>
<feature type="region of interest" description="Disordered" evidence="1">
    <location>
        <begin position="153"/>
        <end position="203"/>
    </location>
</feature>
<evidence type="ECO:0000313" key="3">
    <source>
        <dbReference type="Proteomes" id="UP000187209"/>
    </source>
</evidence>
<keyword evidence="3" id="KW-1185">Reference proteome</keyword>
<feature type="region of interest" description="Disordered" evidence="1">
    <location>
        <begin position="65"/>
        <end position="84"/>
    </location>
</feature>
<protein>
    <submittedName>
        <fullName evidence="2">Uncharacterized protein</fullName>
    </submittedName>
</protein>
<organism evidence="2 3">
    <name type="scientific">Stentor coeruleus</name>
    <dbReference type="NCBI Taxonomy" id="5963"/>
    <lineage>
        <taxon>Eukaryota</taxon>
        <taxon>Sar</taxon>
        <taxon>Alveolata</taxon>
        <taxon>Ciliophora</taxon>
        <taxon>Postciliodesmatophora</taxon>
        <taxon>Heterotrichea</taxon>
        <taxon>Heterotrichida</taxon>
        <taxon>Stentoridae</taxon>
        <taxon>Stentor</taxon>
    </lineage>
</organism>
<proteinExistence type="predicted"/>
<reference evidence="2 3" key="1">
    <citation type="submission" date="2016-11" db="EMBL/GenBank/DDBJ databases">
        <title>The macronuclear genome of Stentor coeruleus: a giant cell with tiny introns.</title>
        <authorList>
            <person name="Slabodnick M."/>
            <person name="Ruby J.G."/>
            <person name="Reiff S.B."/>
            <person name="Swart E.C."/>
            <person name="Gosai S."/>
            <person name="Prabakaran S."/>
            <person name="Witkowska E."/>
            <person name="Larue G.E."/>
            <person name="Fisher S."/>
            <person name="Freeman R.M."/>
            <person name="Gunawardena J."/>
            <person name="Chu W."/>
            <person name="Stover N.A."/>
            <person name="Gregory B.D."/>
            <person name="Nowacki M."/>
            <person name="Derisi J."/>
            <person name="Roy S.W."/>
            <person name="Marshall W.F."/>
            <person name="Sood P."/>
        </authorList>
    </citation>
    <scope>NUCLEOTIDE SEQUENCE [LARGE SCALE GENOMIC DNA]</scope>
    <source>
        <strain evidence="2">WM001</strain>
    </source>
</reference>
<dbReference type="OrthoDB" id="325294at2759"/>